<keyword evidence="9" id="KW-0862">Zinc</keyword>
<evidence type="ECO:0000256" key="15">
    <source>
        <dbReference type="SAM" id="MobiDB-lite"/>
    </source>
</evidence>
<sequence>MAIPQTASQAKTAAQSHGLEVPVCPGHGQTAKRTVSKTPSNNGRAFYSCAFRPSSCDYFQWEDKLAGYQADGVTKGSADTSSASEAGTPLESKAAISTNKIAQASPAPAPFGATPDQPIASGSGSNHPRPESREVATVGSGSNPTTSSSLAADAPQITSTESSTTSTSRTTRSWNSARQRLLAQRKIRPGSAAKNENNSVKDETTSPASATISPVSTPTAPVPVPSPPVSTPAAPVSQANPDIPTSTSPASMATPTQSTPRISSAMPARAPSSPLTPPPDDPPNFASSLPISAPATATVQAQSNTSSETAASHLDPESIAVAPLTNEVTTIASAPTIAVQQLSEALGEFASRWAASQSTSQPTQAASGSKRPAQADNSGEPEITFLGERGPDSHRDKRQRTQQEDTQERQDTQRRLDGTARAADINSEHLPVALTNPTVWRYLSEGGANVVFVYTGTDPVFLGKVLRIRKQSAFASCEEQSTNDYWHDWLLPDVFEAVSPGARGFLPAIWRVKVRPEWIKTLDTLTWTARPEARRVTGAHLESEREKSLVVVTENLIGGKAQLAIELKPKAGYVPVPHGLDPRYAEIKTSVCKYCMKRTSQLPPGKACRYAFCPVDLYSNQFSARFRALDCLTELWKAGTAGNNMRVFVDGELLKPDDPPRYNLDYRDPASLTTLLHDALSDSRILDILAETQKRFDLVDIQAIGCIVGPHSNRPDQPFDLVNHRAQTEEITKVCQNRFRRDATGQYVSPHMLRESEDLRGLCVGISLAAIVRDCSVILRWNLAELAGRVPQSAATVQLVDLDLKPMANLNKWWKQDQDLCKAIRTRALAIPCGAGGTRGYSGRSLVFPRYVRPDPIEAGRVAALNAELLRSRTELKNSKKDSVTHRNEATRLRERNAQVERTLNRMRRELDSIGHM</sequence>
<name>A0A8K0NRR8_9TREE</name>
<keyword evidence="4" id="KW-0808">Transferase</keyword>
<dbReference type="Gene3D" id="3.30.200.110">
    <property type="entry name" value="Inositol-pentakisphosphate 2-kinase, N-lobe"/>
    <property type="match status" value="1"/>
</dbReference>
<dbReference type="Pfam" id="PF06090">
    <property type="entry name" value="Ins_P5_2-kin"/>
    <property type="match status" value="1"/>
</dbReference>
<feature type="compositionally biased region" description="Pro residues" evidence="15">
    <location>
        <begin position="220"/>
        <end position="230"/>
    </location>
</feature>
<dbReference type="GO" id="GO:0005634">
    <property type="term" value="C:nucleus"/>
    <property type="evidence" value="ECO:0007669"/>
    <property type="project" value="TreeGrafter"/>
</dbReference>
<feature type="region of interest" description="Disordered" evidence="15">
    <location>
        <begin position="104"/>
        <end position="318"/>
    </location>
</feature>
<evidence type="ECO:0000256" key="9">
    <source>
        <dbReference type="ARBA" id="ARBA00022833"/>
    </source>
</evidence>
<dbReference type="PANTHER" id="PTHR14456:SF2">
    <property type="entry name" value="INOSITOL-PENTAKISPHOSPHATE 2-KINASE"/>
    <property type="match status" value="1"/>
</dbReference>
<feature type="region of interest" description="Disordered" evidence="15">
    <location>
        <begin position="353"/>
        <end position="422"/>
    </location>
</feature>
<evidence type="ECO:0000313" key="17">
    <source>
        <dbReference type="EMBL" id="KAG7562561.1"/>
    </source>
</evidence>
<keyword evidence="5" id="KW-0479">Metal-binding</keyword>
<evidence type="ECO:0000256" key="5">
    <source>
        <dbReference type="ARBA" id="ARBA00022723"/>
    </source>
</evidence>
<evidence type="ECO:0000256" key="6">
    <source>
        <dbReference type="ARBA" id="ARBA00022741"/>
    </source>
</evidence>
<evidence type="ECO:0000313" key="18">
    <source>
        <dbReference type="Proteomes" id="UP000812966"/>
    </source>
</evidence>
<dbReference type="EC" id="2.7.1.158" evidence="2"/>
<reference evidence="17" key="1">
    <citation type="submission" date="2020-04" db="EMBL/GenBank/DDBJ databases">
        <title>Analysis of mating type loci in Filobasidium floriforme.</title>
        <authorList>
            <person name="Nowrousian M."/>
        </authorList>
    </citation>
    <scope>NUCLEOTIDE SEQUENCE</scope>
    <source>
        <strain evidence="17">CBS 6242</strain>
    </source>
</reference>
<gene>
    <name evidence="17" type="ORF">FFLO_02035</name>
</gene>
<dbReference type="PROSITE" id="PS51999">
    <property type="entry name" value="ZF_GRF"/>
    <property type="match status" value="1"/>
</dbReference>
<dbReference type="AlphaFoldDB" id="A0A8K0NRR8"/>
<comment type="caution">
    <text evidence="17">The sequence shown here is derived from an EMBL/GenBank/DDBJ whole genome shotgun (WGS) entry which is preliminary data.</text>
</comment>
<feature type="compositionally biased region" description="Low complexity" evidence="15">
    <location>
        <begin position="158"/>
        <end position="173"/>
    </location>
</feature>
<keyword evidence="10" id="KW-0067">ATP-binding</keyword>
<evidence type="ECO:0000256" key="11">
    <source>
        <dbReference type="ARBA" id="ARBA00029574"/>
    </source>
</evidence>
<evidence type="ECO:0000256" key="1">
    <source>
        <dbReference type="ARBA" id="ARBA00001774"/>
    </source>
</evidence>
<dbReference type="GO" id="GO:0035299">
    <property type="term" value="F:inositol-1,3,4,5,6-pentakisphosphate 2-kinase activity"/>
    <property type="evidence" value="ECO:0007669"/>
    <property type="project" value="UniProtKB-EC"/>
</dbReference>
<feature type="compositionally biased region" description="Polar residues" evidence="15">
    <location>
        <begin position="285"/>
        <end position="310"/>
    </location>
</feature>
<feature type="compositionally biased region" description="Low complexity" evidence="15">
    <location>
        <begin position="1"/>
        <end position="16"/>
    </location>
</feature>
<feature type="compositionally biased region" description="Basic and acidic residues" evidence="15">
    <location>
        <begin position="389"/>
        <end position="418"/>
    </location>
</feature>
<evidence type="ECO:0000256" key="10">
    <source>
        <dbReference type="ARBA" id="ARBA00022840"/>
    </source>
</evidence>
<dbReference type="InterPro" id="IPR009286">
    <property type="entry name" value="Ins_P5_2-kin"/>
</dbReference>
<evidence type="ECO:0000256" key="7">
    <source>
        <dbReference type="ARBA" id="ARBA00022771"/>
    </source>
</evidence>
<evidence type="ECO:0000256" key="4">
    <source>
        <dbReference type="ARBA" id="ARBA00022679"/>
    </source>
</evidence>
<evidence type="ECO:0000256" key="8">
    <source>
        <dbReference type="ARBA" id="ARBA00022777"/>
    </source>
</evidence>
<evidence type="ECO:0000256" key="12">
    <source>
        <dbReference type="ARBA" id="ARBA00030342"/>
    </source>
</evidence>
<dbReference type="PANTHER" id="PTHR14456">
    <property type="entry name" value="INOSITOL POLYPHOSPHATE KINASE 1"/>
    <property type="match status" value="1"/>
</dbReference>
<evidence type="ECO:0000256" key="2">
    <source>
        <dbReference type="ARBA" id="ARBA00012023"/>
    </source>
</evidence>
<dbReference type="Pfam" id="PF06839">
    <property type="entry name" value="Zn_ribbon_GRF"/>
    <property type="match status" value="1"/>
</dbReference>
<evidence type="ECO:0000256" key="14">
    <source>
        <dbReference type="SAM" id="Coils"/>
    </source>
</evidence>
<keyword evidence="6" id="KW-0547">Nucleotide-binding</keyword>
<evidence type="ECO:0000256" key="13">
    <source>
        <dbReference type="PROSITE-ProRule" id="PRU01343"/>
    </source>
</evidence>
<keyword evidence="18" id="KW-1185">Reference proteome</keyword>
<dbReference type="Proteomes" id="UP000812966">
    <property type="component" value="Unassembled WGS sequence"/>
</dbReference>
<dbReference type="GO" id="GO:0032958">
    <property type="term" value="P:inositol phosphate biosynthetic process"/>
    <property type="evidence" value="ECO:0007669"/>
    <property type="project" value="TreeGrafter"/>
</dbReference>
<evidence type="ECO:0000259" key="16">
    <source>
        <dbReference type="PROSITE" id="PS51999"/>
    </source>
</evidence>
<feature type="coiled-coil region" evidence="14">
    <location>
        <begin position="862"/>
        <end position="910"/>
    </location>
</feature>
<feature type="compositionally biased region" description="Low complexity" evidence="15">
    <location>
        <begin position="354"/>
        <end position="367"/>
    </location>
</feature>
<feature type="compositionally biased region" description="Low complexity" evidence="15">
    <location>
        <begin position="244"/>
        <end position="273"/>
    </location>
</feature>
<feature type="compositionally biased region" description="Polar residues" evidence="15">
    <location>
        <begin position="139"/>
        <end position="150"/>
    </location>
</feature>
<feature type="compositionally biased region" description="Low complexity" evidence="15">
    <location>
        <begin position="205"/>
        <end position="219"/>
    </location>
</feature>
<protein>
    <recommendedName>
        <fullName evidence="3">Inositol-pentakisphosphate 2-kinase</fullName>
        <ecNumber evidence="2">2.7.1.158</ecNumber>
    </recommendedName>
    <alternativeName>
        <fullName evidence="12">Inositol-1,3,4,5,6-pentakisphosphate 2-kinase</fullName>
    </alternativeName>
    <alternativeName>
        <fullName evidence="11">Ins(1,3,4,5,6)P5 2-kinase</fullName>
    </alternativeName>
</protein>
<dbReference type="InterPro" id="IPR043001">
    <property type="entry name" value="IP5_2-K_N_lobe"/>
</dbReference>
<feature type="region of interest" description="Disordered" evidence="15">
    <location>
        <begin position="1"/>
        <end position="39"/>
    </location>
</feature>
<dbReference type="EMBL" id="JABELV010000030">
    <property type="protein sequence ID" value="KAG7562561.1"/>
    <property type="molecule type" value="Genomic_DNA"/>
</dbReference>
<comment type="catalytic activity">
    <reaction evidence="1">
        <text>1D-myo-inositol 1,3,4,5,6-pentakisphosphate + ATP = 1D-myo-inositol hexakisphosphate + ADP + H(+)</text>
        <dbReference type="Rhea" id="RHEA:20313"/>
        <dbReference type="ChEBI" id="CHEBI:15378"/>
        <dbReference type="ChEBI" id="CHEBI:30616"/>
        <dbReference type="ChEBI" id="CHEBI:57733"/>
        <dbReference type="ChEBI" id="CHEBI:58130"/>
        <dbReference type="ChEBI" id="CHEBI:456216"/>
        <dbReference type="EC" id="2.7.1.158"/>
    </reaction>
</comment>
<dbReference type="GO" id="GO:0008270">
    <property type="term" value="F:zinc ion binding"/>
    <property type="evidence" value="ECO:0007669"/>
    <property type="project" value="UniProtKB-KW"/>
</dbReference>
<feature type="domain" description="GRF-type" evidence="16">
    <location>
        <begin position="24"/>
        <end position="65"/>
    </location>
</feature>
<proteinExistence type="predicted"/>
<keyword evidence="8" id="KW-0418">Kinase</keyword>
<organism evidence="17 18">
    <name type="scientific">Filobasidium floriforme</name>
    <dbReference type="NCBI Taxonomy" id="5210"/>
    <lineage>
        <taxon>Eukaryota</taxon>
        <taxon>Fungi</taxon>
        <taxon>Dikarya</taxon>
        <taxon>Basidiomycota</taxon>
        <taxon>Agaricomycotina</taxon>
        <taxon>Tremellomycetes</taxon>
        <taxon>Filobasidiales</taxon>
        <taxon>Filobasidiaceae</taxon>
        <taxon>Filobasidium</taxon>
    </lineage>
</organism>
<accession>A0A8K0NRR8</accession>
<keyword evidence="7 13" id="KW-0863">Zinc-finger</keyword>
<dbReference type="InterPro" id="IPR010666">
    <property type="entry name" value="Znf_GRF"/>
</dbReference>
<keyword evidence="14" id="KW-0175">Coiled coil</keyword>
<evidence type="ECO:0000256" key="3">
    <source>
        <dbReference type="ARBA" id="ARBA00014846"/>
    </source>
</evidence>
<dbReference type="GO" id="GO:0005524">
    <property type="term" value="F:ATP binding"/>
    <property type="evidence" value="ECO:0007669"/>
    <property type="project" value="UniProtKB-KW"/>
</dbReference>